<dbReference type="Proteomes" id="UP000886501">
    <property type="component" value="Unassembled WGS sequence"/>
</dbReference>
<gene>
    <name evidence="1" type="ORF">BDM02DRAFT_3191081</name>
</gene>
<sequence length="316" mass="35577">MASPQETDLILLVGRTLTVDKRFVAGICTLWFYDYFLMISDEIKYGWSGRTSLSASFPQISSFGEIVPTVPQFLCCSSWCDKTAWFSTFYFTFATLFAQVAITLRIYAVTGNSRWIASCLYFMTLVQFAFGIYLAIWFALRPALQVPDLPFDEYKVCFFHRWRTGEIIYIVLSLAYDASAFLLVIYSARHRGHTRAHGVPSLLDKIVQDATVYFLVIFGGHLLLIFFELFAPAPIQLLPASGNAVLIPLMVTRLILSLRKAATSPQSLWSSSDIAQMESVGFADHTIGGTGRRDRGILLRHLSFERSSSARSCDQD</sequence>
<name>A0ACB6Z357_THEGA</name>
<proteinExistence type="predicted"/>
<dbReference type="EMBL" id="MU118175">
    <property type="protein sequence ID" value="KAF9643927.1"/>
    <property type="molecule type" value="Genomic_DNA"/>
</dbReference>
<evidence type="ECO:0000313" key="1">
    <source>
        <dbReference type="EMBL" id="KAF9643927.1"/>
    </source>
</evidence>
<reference evidence="1" key="2">
    <citation type="journal article" date="2020" name="Nat. Commun.">
        <title>Large-scale genome sequencing of mycorrhizal fungi provides insights into the early evolution of symbiotic traits.</title>
        <authorList>
            <person name="Miyauchi S."/>
            <person name="Kiss E."/>
            <person name="Kuo A."/>
            <person name="Drula E."/>
            <person name="Kohler A."/>
            <person name="Sanchez-Garcia M."/>
            <person name="Morin E."/>
            <person name="Andreopoulos B."/>
            <person name="Barry K.W."/>
            <person name="Bonito G."/>
            <person name="Buee M."/>
            <person name="Carver A."/>
            <person name="Chen C."/>
            <person name="Cichocki N."/>
            <person name="Clum A."/>
            <person name="Culley D."/>
            <person name="Crous P.W."/>
            <person name="Fauchery L."/>
            <person name="Girlanda M."/>
            <person name="Hayes R.D."/>
            <person name="Keri Z."/>
            <person name="LaButti K."/>
            <person name="Lipzen A."/>
            <person name="Lombard V."/>
            <person name="Magnuson J."/>
            <person name="Maillard F."/>
            <person name="Murat C."/>
            <person name="Nolan M."/>
            <person name="Ohm R.A."/>
            <person name="Pangilinan J."/>
            <person name="Pereira M.F."/>
            <person name="Perotto S."/>
            <person name="Peter M."/>
            <person name="Pfister S."/>
            <person name="Riley R."/>
            <person name="Sitrit Y."/>
            <person name="Stielow J.B."/>
            <person name="Szollosi G."/>
            <person name="Zifcakova L."/>
            <person name="Stursova M."/>
            <person name="Spatafora J.W."/>
            <person name="Tedersoo L."/>
            <person name="Vaario L.M."/>
            <person name="Yamada A."/>
            <person name="Yan M."/>
            <person name="Wang P."/>
            <person name="Xu J."/>
            <person name="Bruns T."/>
            <person name="Baldrian P."/>
            <person name="Vilgalys R."/>
            <person name="Dunand C."/>
            <person name="Henrissat B."/>
            <person name="Grigoriev I.V."/>
            <person name="Hibbett D."/>
            <person name="Nagy L.G."/>
            <person name="Martin F.M."/>
        </authorList>
    </citation>
    <scope>NUCLEOTIDE SEQUENCE</scope>
    <source>
        <strain evidence="1">P2</strain>
    </source>
</reference>
<evidence type="ECO:0000313" key="2">
    <source>
        <dbReference type="Proteomes" id="UP000886501"/>
    </source>
</evidence>
<comment type="caution">
    <text evidence="1">The sequence shown here is derived from an EMBL/GenBank/DDBJ whole genome shotgun (WGS) entry which is preliminary data.</text>
</comment>
<accession>A0ACB6Z357</accession>
<organism evidence="1 2">
    <name type="scientific">Thelephora ganbajun</name>
    <name type="common">Ganba fungus</name>
    <dbReference type="NCBI Taxonomy" id="370292"/>
    <lineage>
        <taxon>Eukaryota</taxon>
        <taxon>Fungi</taxon>
        <taxon>Dikarya</taxon>
        <taxon>Basidiomycota</taxon>
        <taxon>Agaricomycotina</taxon>
        <taxon>Agaricomycetes</taxon>
        <taxon>Thelephorales</taxon>
        <taxon>Thelephoraceae</taxon>
        <taxon>Thelephora</taxon>
    </lineage>
</organism>
<keyword evidence="2" id="KW-1185">Reference proteome</keyword>
<protein>
    <submittedName>
        <fullName evidence="1">Uncharacterized protein</fullName>
    </submittedName>
</protein>
<reference evidence="1" key="1">
    <citation type="submission" date="2019-10" db="EMBL/GenBank/DDBJ databases">
        <authorList>
            <consortium name="DOE Joint Genome Institute"/>
            <person name="Kuo A."/>
            <person name="Miyauchi S."/>
            <person name="Kiss E."/>
            <person name="Drula E."/>
            <person name="Kohler A."/>
            <person name="Sanchez-Garcia M."/>
            <person name="Andreopoulos B."/>
            <person name="Barry K.W."/>
            <person name="Bonito G."/>
            <person name="Buee M."/>
            <person name="Carver A."/>
            <person name="Chen C."/>
            <person name="Cichocki N."/>
            <person name="Clum A."/>
            <person name="Culley D."/>
            <person name="Crous P.W."/>
            <person name="Fauchery L."/>
            <person name="Girlanda M."/>
            <person name="Hayes R."/>
            <person name="Keri Z."/>
            <person name="Labutti K."/>
            <person name="Lipzen A."/>
            <person name="Lombard V."/>
            <person name="Magnuson J."/>
            <person name="Maillard F."/>
            <person name="Morin E."/>
            <person name="Murat C."/>
            <person name="Nolan M."/>
            <person name="Ohm R."/>
            <person name="Pangilinan J."/>
            <person name="Pereira M."/>
            <person name="Perotto S."/>
            <person name="Peter M."/>
            <person name="Riley R."/>
            <person name="Sitrit Y."/>
            <person name="Stielow B."/>
            <person name="Szollosi G."/>
            <person name="Zifcakova L."/>
            <person name="Stursova M."/>
            <person name="Spatafora J.W."/>
            <person name="Tedersoo L."/>
            <person name="Vaario L.-M."/>
            <person name="Yamada A."/>
            <person name="Yan M."/>
            <person name="Wang P."/>
            <person name="Xu J."/>
            <person name="Bruns T."/>
            <person name="Baldrian P."/>
            <person name="Vilgalys R."/>
            <person name="Henrissat B."/>
            <person name="Grigoriev I.V."/>
            <person name="Hibbett D."/>
            <person name="Nagy L.G."/>
            <person name="Martin F.M."/>
        </authorList>
    </citation>
    <scope>NUCLEOTIDE SEQUENCE</scope>
    <source>
        <strain evidence="1">P2</strain>
    </source>
</reference>